<comment type="caution">
    <text evidence="2">The sequence shown here is derived from an EMBL/GenBank/DDBJ whole genome shotgun (WGS) entry which is preliminary data.</text>
</comment>
<evidence type="ECO:0000256" key="1">
    <source>
        <dbReference type="SAM" id="MobiDB-lite"/>
    </source>
</evidence>
<evidence type="ECO:0000313" key="2">
    <source>
        <dbReference type="EMBL" id="CAE7225016.1"/>
    </source>
</evidence>
<name>A0A812KIS0_9DINO</name>
<proteinExistence type="predicted"/>
<dbReference type="AlphaFoldDB" id="A0A812KIS0"/>
<organism evidence="2 3">
    <name type="scientific">Symbiodinium natans</name>
    <dbReference type="NCBI Taxonomy" id="878477"/>
    <lineage>
        <taxon>Eukaryota</taxon>
        <taxon>Sar</taxon>
        <taxon>Alveolata</taxon>
        <taxon>Dinophyceae</taxon>
        <taxon>Suessiales</taxon>
        <taxon>Symbiodiniaceae</taxon>
        <taxon>Symbiodinium</taxon>
    </lineage>
</organism>
<reference evidence="2" key="1">
    <citation type="submission" date="2021-02" db="EMBL/GenBank/DDBJ databases">
        <authorList>
            <person name="Dougan E. K."/>
            <person name="Rhodes N."/>
            <person name="Thang M."/>
            <person name="Chan C."/>
        </authorList>
    </citation>
    <scope>NUCLEOTIDE SEQUENCE</scope>
</reference>
<dbReference type="EMBL" id="CAJNDS010000646">
    <property type="protein sequence ID" value="CAE7225016.1"/>
    <property type="molecule type" value="Genomic_DNA"/>
</dbReference>
<sequence length="224" mass="24482">MTRILVYSLSSTVEMRMPAAFDANASVSNIAFPDEDENSTFFVQTKSWLCGSESCARKRTFSNAPSIHEKPPIFRGTCSNSGSESPTEWMPRKVTGVKDFVKERVQGSQVSQLLEGASKGKVATASGFARGALKSAREKSFSATSECSKFLTDSTVPTKNMWAQAGPSCRDMQVRRLLLSHPQASTGPQLQGHEEDSANKGRRGQRPGVQAVEAFRAQFHDVVR</sequence>
<accession>A0A812KIS0</accession>
<feature type="region of interest" description="Disordered" evidence="1">
    <location>
        <begin position="182"/>
        <end position="211"/>
    </location>
</feature>
<evidence type="ECO:0000313" key="3">
    <source>
        <dbReference type="Proteomes" id="UP000604046"/>
    </source>
</evidence>
<gene>
    <name evidence="2" type="ORF">SNAT2548_LOCUS8635</name>
</gene>
<keyword evidence="3" id="KW-1185">Reference proteome</keyword>
<dbReference type="Proteomes" id="UP000604046">
    <property type="component" value="Unassembled WGS sequence"/>
</dbReference>
<protein>
    <submittedName>
        <fullName evidence="2">Uncharacterized protein</fullName>
    </submittedName>
</protein>